<accession>A0A382YLA7</accession>
<evidence type="ECO:0008006" key="2">
    <source>
        <dbReference type="Google" id="ProtNLM"/>
    </source>
</evidence>
<reference evidence="1" key="1">
    <citation type="submission" date="2018-05" db="EMBL/GenBank/DDBJ databases">
        <authorList>
            <person name="Lanie J.A."/>
            <person name="Ng W.-L."/>
            <person name="Kazmierczak K.M."/>
            <person name="Andrzejewski T.M."/>
            <person name="Davidsen T.M."/>
            <person name="Wayne K.J."/>
            <person name="Tettelin H."/>
            <person name="Glass J.I."/>
            <person name="Rusch D."/>
            <person name="Podicherti R."/>
            <person name="Tsui H.-C.T."/>
            <person name="Winkler M.E."/>
        </authorList>
    </citation>
    <scope>NUCLEOTIDE SEQUENCE</scope>
</reference>
<protein>
    <recommendedName>
        <fullName evidence="2">Alginate export domain-containing protein</fullName>
    </recommendedName>
</protein>
<dbReference type="EMBL" id="UINC01176469">
    <property type="protein sequence ID" value="SVD83605.1"/>
    <property type="molecule type" value="Genomic_DNA"/>
</dbReference>
<name>A0A382YLA7_9ZZZZ</name>
<sequence>TLKKEYVPFKSLGDIPSRPELFLEIGDPFLDTGKLDAGFEVPVLGAVWQPRMWSYFIHRTALQSFDNGNEGRLRDTEWANRLDLFANLQLTGTEKILLGLRPVDNNRPDRFTRYTFDGADKDFKNELGLDIETLFFEGDIGSLIPNLDKAGIRPVDFGFAVGRQPITFQEGILINDTVDSVGFIRNNIPLTGTSNFKVSGMYAWDRLDRNDRSRGADTNMYALFSAADLSTSTLNLDMIYVNDNSDNGDAFYIGASSIQRLKS</sequence>
<organism evidence="1">
    <name type="scientific">marine metagenome</name>
    <dbReference type="NCBI Taxonomy" id="408172"/>
    <lineage>
        <taxon>unclassified sequences</taxon>
        <taxon>metagenomes</taxon>
        <taxon>ecological metagenomes</taxon>
    </lineage>
</organism>
<proteinExistence type="predicted"/>
<feature type="non-terminal residue" evidence="1">
    <location>
        <position position="1"/>
    </location>
</feature>
<evidence type="ECO:0000313" key="1">
    <source>
        <dbReference type="EMBL" id="SVD83605.1"/>
    </source>
</evidence>
<feature type="non-terminal residue" evidence="1">
    <location>
        <position position="263"/>
    </location>
</feature>
<dbReference type="AlphaFoldDB" id="A0A382YLA7"/>
<gene>
    <name evidence="1" type="ORF">METZ01_LOCUS436459</name>
</gene>